<proteinExistence type="inferred from homology"/>
<dbReference type="GO" id="GO:0005524">
    <property type="term" value="F:ATP binding"/>
    <property type="evidence" value="ECO:0007669"/>
    <property type="project" value="UniProtKB-UniRule"/>
</dbReference>
<evidence type="ECO:0000256" key="1">
    <source>
        <dbReference type="ARBA" id="ARBA00002274"/>
    </source>
</evidence>
<dbReference type="EC" id="2.7.1.130" evidence="3 13"/>
<comment type="function">
    <text evidence="1 13">Transfers the gamma-phosphate of ATP to the 4'-position of a tetraacyldisaccharide 1-phosphate intermediate (termed DS-1-P) to form tetraacyldisaccharide 1,4'-bis-phosphate (lipid IVA).</text>
</comment>
<keyword evidence="15" id="KW-1185">Reference proteome</keyword>
<dbReference type="PANTHER" id="PTHR42724:SF1">
    <property type="entry name" value="TETRAACYLDISACCHARIDE 4'-KINASE, MITOCHONDRIAL-RELATED"/>
    <property type="match status" value="1"/>
</dbReference>
<dbReference type="InterPro" id="IPR027417">
    <property type="entry name" value="P-loop_NTPase"/>
</dbReference>
<evidence type="ECO:0000256" key="5">
    <source>
        <dbReference type="ARBA" id="ARBA00022516"/>
    </source>
</evidence>
<evidence type="ECO:0000256" key="13">
    <source>
        <dbReference type="HAMAP-Rule" id="MF_00409"/>
    </source>
</evidence>
<keyword evidence="10 13" id="KW-0067">ATP-binding</keyword>
<sequence length="343" mass="37503">MKLHQIIENHWQQPNPILRGILSPFSRIFAQIAAKKRQKYLSGSLNMPKLPVPVIVVGNIHAGGTGKTPITSSLVMSFKNKGIKVGIISRGYGRKSKQIHVLNEKSTAEQAGDEPLMLHRQTGVPVAVGAARHATGLALLAVHPDLQLIVSDDGLQHYRLARDVEIAVFPASDLGRDDLDLLPNGGLREPLSRLQDVDFIVISNALSPTNASAFFRLPETPIFSSQIQIGTPYRLHNPSEKWHSASLKQGENCAALAGIARPQRFFKALNDLGIVLQESKILPDHAPLSAHDLPSADHVFITEKDAVKLSPPFAENVWVLPIFAEIQPNLAESVLQKLHFQAA</sequence>
<dbReference type="HAMAP" id="MF_00409">
    <property type="entry name" value="LpxK"/>
    <property type="match status" value="1"/>
</dbReference>
<evidence type="ECO:0000256" key="10">
    <source>
        <dbReference type="ARBA" id="ARBA00022840"/>
    </source>
</evidence>
<dbReference type="SUPFAM" id="SSF52540">
    <property type="entry name" value="P-loop containing nucleoside triphosphate hydrolases"/>
    <property type="match status" value="1"/>
</dbReference>
<keyword evidence="7 13" id="KW-0808">Transferase</keyword>
<evidence type="ECO:0000256" key="3">
    <source>
        <dbReference type="ARBA" id="ARBA00012071"/>
    </source>
</evidence>
<comment type="similarity">
    <text evidence="13">Belongs to the LpxK family.</text>
</comment>
<dbReference type="EMBL" id="OCNF01000028">
    <property type="protein sequence ID" value="SOD71606.1"/>
    <property type="molecule type" value="Genomic_DNA"/>
</dbReference>
<feature type="binding site" evidence="13">
    <location>
        <begin position="61"/>
        <end position="68"/>
    </location>
    <ligand>
        <name>ATP</name>
        <dbReference type="ChEBI" id="CHEBI:30616"/>
    </ligand>
</feature>
<dbReference type="RefSeq" id="WP_097115107.1">
    <property type="nucleotide sequence ID" value="NZ_CP083931.1"/>
</dbReference>
<dbReference type="UniPathway" id="UPA00359">
    <property type="reaction ID" value="UER00482"/>
</dbReference>
<name>A0A286EL13_9NEIS</name>
<dbReference type="GO" id="GO:0005886">
    <property type="term" value="C:plasma membrane"/>
    <property type="evidence" value="ECO:0007669"/>
    <property type="project" value="TreeGrafter"/>
</dbReference>
<evidence type="ECO:0000256" key="4">
    <source>
        <dbReference type="ARBA" id="ARBA00016436"/>
    </source>
</evidence>
<dbReference type="AlphaFoldDB" id="A0A286EL13"/>
<accession>A0A286EL13</accession>
<dbReference type="OrthoDB" id="9766423at2"/>
<evidence type="ECO:0000256" key="8">
    <source>
        <dbReference type="ARBA" id="ARBA00022741"/>
    </source>
</evidence>
<keyword evidence="11 13" id="KW-0443">Lipid metabolism</keyword>
<evidence type="ECO:0000256" key="6">
    <source>
        <dbReference type="ARBA" id="ARBA00022556"/>
    </source>
</evidence>
<dbReference type="InterPro" id="IPR003758">
    <property type="entry name" value="LpxK"/>
</dbReference>
<dbReference type="NCBIfam" id="TIGR00682">
    <property type="entry name" value="lpxK"/>
    <property type="match status" value="1"/>
</dbReference>
<evidence type="ECO:0000256" key="12">
    <source>
        <dbReference type="ARBA" id="ARBA00029757"/>
    </source>
</evidence>
<dbReference type="Pfam" id="PF02606">
    <property type="entry name" value="LpxK"/>
    <property type="match status" value="1"/>
</dbReference>
<dbReference type="GO" id="GO:0009245">
    <property type="term" value="P:lipid A biosynthetic process"/>
    <property type="evidence" value="ECO:0007669"/>
    <property type="project" value="UniProtKB-UniRule"/>
</dbReference>
<dbReference type="Proteomes" id="UP000219669">
    <property type="component" value="Unassembled WGS sequence"/>
</dbReference>
<keyword evidence="6 13" id="KW-0441">Lipid A biosynthesis</keyword>
<organism evidence="14 15">
    <name type="scientific">Alysiella filiformis DSM 16848</name>
    <dbReference type="NCBI Taxonomy" id="1120981"/>
    <lineage>
        <taxon>Bacteria</taxon>
        <taxon>Pseudomonadati</taxon>
        <taxon>Pseudomonadota</taxon>
        <taxon>Betaproteobacteria</taxon>
        <taxon>Neisseriales</taxon>
        <taxon>Neisseriaceae</taxon>
        <taxon>Alysiella</taxon>
    </lineage>
</organism>
<protein>
    <recommendedName>
        <fullName evidence="4 13">Tetraacyldisaccharide 4'-kinase</fullName>
        <ecNumber evidence="3 13">2.7.1.130</ecNumber>
    </recommendedName>
    <alternativeName>
        <fullName evidence="12 13">Lipid A 4'-kinase</fullName>
    </alternativeName>
</protein>
<comment type="pathway">
    <text evidence="2 13">Glycolipid biosynthesis; lipid IV(A) biosynthesis; lipid IV(A) from (3R)-3-hydroxytetradecanoyl-[acyl-carrier-protein] and UDP-N-acetyl-alpha-D-glucosamine: step 6/6.</text>
</comment>
<keyword evidence="9 13" id="KW-0418">Kinase</keyword>
<evidence type="ECO:0000256" key="11">
    <source>
        <dbReference type="ARBA" id="ARBA00023098"/>
    </source>
</evidence>
<dbReference type="GO" id="GO:0009029">
    <property type="term" value="F:lipid-A 4'-kinase activity"/>
    <property type="evidence" value="ECO:0007669"/>
    <property type="project" value="UniProtKB-UniRule"/>
</dbReference>
<dbReference type="GO" id="GO:0009244">
    <property type="term" value="P:lipopolysaccharide core region biosynthetic process"/>
    <property type="evidence" value="ECO:0007669"/>
    <property type="project" value="TreeGrafter"/>
</dbReference>
<gene>
    <name evidence="13" type="primary">lpxK</name>
    <name evidence="14" type="ORF">SAMN02746062_02158</name>
</gene>
<evidence type="ECO:0000256" key="7">
    <source>
        <dbReference type="ARBA" id="ARBA00022679"/>
    </source>
</evidence>
<evidence type="ECO:0000256" key="2">
    <source>
        <dbReference type="ARBA" id="ARBA00004870"/>
    </source>
</evidence>
<evidence type="ECO:0000313" key="15">
    <source>
        <dbReference type="Proteomes" id="UP000219669"/>
    </source>
</evidence>
<keyword evidence="8 13" id="KW-0547">Nucleotide-binding</keyword>
<reference evidence="14 15" key="1">
    <citation type="submission" date="2017-09" db="EMBL/GenBank/DDBJ databases">
        <authorList>
            <person name="Ehlers B."/>
            <person name="Leendertz F.H."/>
        </authorList>
    </citation>
    <scope>NUCLEOTIDE SEQUENCE [LARGE SCALE GENOMIC DNA]</scope>
    <source>
        <strain evidence="14 15">DSM 16848</strain>
    </source>
</reference>
<dbReference type="PANTHER" id="PTHR42724">
    <property type="entry name" value="TETRAACYLDISACCHARIDE 4'-KINASE"/>
    <property type="match status" value="1"/>
</dbReference>
<keyword evidence="5 13" id="KW-0444">Lipid biosynthesis</keyword>
<evidence type="ECO:0000256" key="9">
    <source>
        <dbReference type="ARBA" id="ARBA00022777"/>
    </source>
</evidence>
<evidence type="ECO:0000313" key="14">
    <source>
        <dbReference type="EMBL" id="SOD71606.1"/>
    </source>
</evidence>
<comment type="catalytic activity">
    <reaction evidence="13">
        <text>a lipid A disaccharide + ATP = a lipid IVA + ADP + H(+)</text>
        <dbReference type="Rhea" id="RHEA:67840"/>
        <dbReference type="ChEBI" id="CHEBI:15378"/>
        <dbReference type="ChEBI" id="CHEBI:30616"/>
        <dbReference type="ChEBI" id="CHEBI:176343"/>
        <dbReference type="ChEBI" id="CHEBI:176425"/>
        <dbReference type="ChEBI" id="CHEBI:456216"/>
        <dbReference type="EC" id="2.7.1.130"/>
    </reaction>
</comment>